<evidence type="ECO:0000256" key="2">
    <source>
        <dbReference type="SAM" id="SignalP"/>
    </source>
</evidence>
<name>A0A9P1DG78_9DINO</name>
<evidence type="ECO:0000313" key="3">
    <source>
        <dbReference type="EMBL" id="CAI4008867.1"/>
    </source>
</evidence>
<reference evidence="4" key="2">
    <citation type="submission" date="2024-04" db="EMBL/GenBank/DDBJ databases">
        <authorList>
            <person name="Chen Y."/>
            <person name="Shah S."/>
            <person name="Dougan E. K."/>
            <person name="Thang M."/>
            <person name="Chan C."/>
        </authorList>
    </citation>
    <scope>NUCLEOTIDE SEQUENCE [LARGE SCALE GENOMIC DNA]</scope>
</reference>
<dbReference type="AlphaFoldDB" id="A0A9P1DG78"/>
<dbReference type="EMBL" id="CAMXCT020004408">
    <property type="protein sequence ID" value="CAL1162242.1"/>
    <property type="molecule type" value="Genomic_DNA"/>
</dbReference>
<feature type="signal peptide" evidence="2">
    <location>
        <begin position="1"/>
        <end position="24"/>
    </location>
</feature>
<keyword evidence="2" id="KW-0732">Signal</keyword>
<feature type="coiled-coil region" evidence="1">
    <location>
        <begin position="82"/>
        <end position="144"/>
    </location>
</feature>
<feature type="chain" id="PRO_5043271331" evidence="2">
    <location>
        <begin position="25"/>
        <end position="191"/>
    </location>
</feature>
<gene>
    <name evidence="3" type="ORF">C1SCF055_LOCUS34265</name>
</gene>
<dbReference type="Proteomes" id="UP001152797">
    <property type="component" value="Unassembled WGS sequence"/>
</dbReference>
<evidence type="ECO:0000313" key="4">
    <source>
        <dbReference type="EMBL" id="CAL1162242.1"/>
    </source>
</evidence>
<accession>A0A9P1DG78</accession>
<organism evidence="3">
    <name type="scientific">Cladocopium goreaui</name>
    <dbReference type="NCBI Taxonomy" id="2562237"/>
    <lineage>
        <taxon>Eukaryota</taxon>
        <taxon>Sar</taxon>
        <taxon>Alveolata</taxon>
        <taxon>Dinophyceae</taxon>
        <taxon>Suessiales</taxon>
        <taxon>Symbiodiniaceae</taxon>
        <taxon>Cladocopium</taxon>
    </lineage>
</organism>
<keyword evidence="1" id="KW-0175">Coiled coil</keyword>
<reference evidence="3" key="1">
    <citation type="submission" date="2022-10" db="EMBL/GenBank/DDBJ databases">
        <authorList>
            <person name="Chen Y."/>
            <person name="Dougan E. K."/>
            <person name="Chan C."/>
            <person name="Rhodes N."/>
            <person name="Thang M."/>
        </authorList>
    </citation>
    <scope>NUCLEOTIDE SEQUENCE</scope>
</reference>
<dbReference type="EMBL" id="CAMXCT030004408">
    <property type="protein sequence ID" value="CAL4796179.1"/>
    <property type="molecule type" value="Genomic_DNA"/>
</dbReference>
<evidence type="ECO:0000256" key="1">
    <source>
        <dbReference type="SAM" id="Coils"/>
    </source>
</evidence>
<keyword evidence="5" id="KW-1185">Reference proteome</keyword>
<sequence length="191" mass="20935">MKLLAMVPWRAVGFLVALCTGASARAKPSNQSVGEIVQEAALENLHQLEAERTKLQKGLRYAKTYLADSQKELVNLTAEVAKSNISEELKAAEKDYERLHGQAEEVTAQETRLWKETLHQQDQMNEAKKKYRRAMQQLAVNEAALKTKAQRLAKAGNSSAEAALPHSGAKRCGLLLALAVGIVFGVKPFPA</sequence>
<dbReference type="EMBL" id="CAMXCT010004408">
    <property type="protein sequence ID" value="CAI4008867.1"/>
    <property type="molecule type" value="Genomic_DNA"/>
</dbReference>
<proteinExistence type="predicted"/>
<protein>
    <submittedName>
        <fullName evidence="3">Uncharacterized protein</fullName>
    </submittedName>
</protein>
<comment type="caution">
    <text evidence="3">The sequence shown here is derived from an EMBL/GenBank/DDBJ whole genome shotgun (WGS) entry which is preliminary data.</text>
</comment>
<evidence type="ECO:0000313" key="5">
    <source>
        <dbReference type="Proteomes" id="UP001152797"/>
    </source>
</evidence>